<feature type="compositionally biased region" description="Low complexity" evidence="1">
    <location>
        <begin position="131"/>
        <end position="142"/>
    </location>
</feature>
<feature type="region of interest" description="Disordered" evidence="1">
    <location>
        <begin position="432"/>
        <end position="498"/>
    </location>
</feature>
<feature type="region of interest" description="Disordered" evidence="1">
    <location>
        <begin position="110"/>
        <end position="148"/>
    </location>
</feature>
<feature type="compositionally biased region" description="Low complexity" evidence="1">
    <location>
        <begin position="188"/>
        <end position="199"/>
    </location>
</feature>
<feature type="region of interest" description="Disordered" evidence="1">
    <location>
        <begin position="185"/>
        <end position="229"/>
    </location>
</feature>
<evidence type="ECO:0000256" key="1">
    <source>
        <dbReference type="SAM" id="MobiDB-lite"/>
    </source>
</evidence>
<dbReference type="OrthoDB" id="6050183at2759"/>
<dbReference type="AlphaFoldDB" id="A0A7T8GVA3"/>
<accession>A0A7T8GVA3</accession>
<feature type="compositionally biased region" description="Polar residues" evidence="1">
    <location>
        <begin position="111"/>
        <end position="130"/>
    </location>
</feature>
<proteinExistence type="predicted"/>
<dbReference type="GO" id="GO:0005634">
    <property type="term" value="C:nucleus"/>
    <property type="evidence" value="ECO:0007669"/>
    <property type="project" value="TreeGrafter"/>
</dbReference>
<feature type="compositionally biased region" description="Pro residues" evidence="1">
    <location>
        <begin position="327"/>
        <end position="339"/>
    </location>
</feature>
<dbReference type="GO" id="GO:0007411">
    <property type="term" value="P:axon guidance"/>
    <property type="evidence" value="ECO:0007669"/>
    <property type="project" value="TreeGrafter"/>
</dbReference>
<dbReference type="GO" id="GO:0005886">
    <property type="term" value="C:plasma membrane"/>
    <property type="evidence" value="ECO:0007669"/>
    <property type="project" value="TreeGrafter"/>
</dbReference>
<dbReference type="PANTHER" id="PTHR45943">
    <property type="entry name" value="E3 UBIQUITIN-PROTEIN LIGASE MYCBP2"/>
    <property type="match status" value="1"/>
</dbReference>
<dbReference type="Proteomes" id="UP000595437">
    <property type="component" value="Chromosome 13"/>
</dbReference>
<evidence type="ECO:0000313" key="3">
    <source>
        <dbReference type="Proteomes" id="UP000595437"/>
    </source>
</evidence>
<dbReference type="GO" id="GO:0008582">
    <property type="term" value="P:regulation of synaptic assembly at neuromuscular junction"/>
    <property type="evidence" value="ECO:0007669"/>
    <property type="project" value="TreeGrafter"/>
</dbReference>
<gene>
    <name evidence="2" type="ORF">FKW44_019038</name>
</gene>
<sequence length="695" mass="76572">MSDSSPGDEEDRKSEFIQSIPPTTDGRPVKEALSPSVAESIRTVFSAFVWHENILIDTIAAASFLKFHPNLCKTEDIIKSGKISLDPGKKNLRKKWMESVKSHRHSMDVALSSSSTPPVNSNLAWNNANETSTTSTSKSPSKALKEETPCPPTLRLLAVLWEEIRSYCIHAILQQVIVSANPLQHMQSSSRTKTSSSVLSEKRSSKTKARLKSSLKSKEQQNQQASTDVPGEVPYGQLCEMCGQYFGYPVTYHMRLDHPGCGSHAGGKGYNSGGNYCKGWAGNCGDGGVGGSSWYLICSGCRDNYMKVVASEADPQVVQQIQSSAPPAKPSKSCPPPSSGKPRIKRSKLLQSSNSSNALSGINSHIIMKNNATFLLDLSSSSNHNERSSSSGQQLLYSVSELTNMDPSPFPMTPFQCFNSLCLKESVLRDVSSENDEPGKQNSPASALSPLNNNIIQEGSVSPPEGFQSEEPHRRHKGPATQSSDANRSKRNSSCEEQIHKKKDDPDFFLSHPSHDLQKLFSQGNGGCVVSDILQRPVMSFVLQWNDLESLTASMTNSIRKASCRAYAIQALNWLLRSVSQPECLHDLLWFFVASLENSIVDVNNSNNDHYARKQQIQQRRRQNKANENVGFLSNSSSNNYFSPQFSGLNEHPSSDILTGGEAIQPFPPHSMPFYKQYLTSCFFCLWAPLSYKLP</sequence>
<dbReference type="GO" id="GO:0061630">
    <property type="term" value="F:ubiquitin protein ligase activity"/>
    <property type="evidence" value="ECO:0007669"/>
    <property type="project" value="TreeGrafter"/>
</dbReference>
<reference evidence="3" key="1">
    <citation type="submission" date="2021-01" db="EMBL/GenBank/DDBJ databases">
        <title>Caligus Genome Assembly.</title>
        <authorList>
            <person name="Gallardo-Escarate C."/>
        </authorList>
    </citation>
    <scope>NUCLEOTIDE SEQUENCE [LARGE SCALE GENOMIC DNA]</scope>
</reference>
<dbReference type="EMBL" id="CP045902">
    <property type="protein sequence ID" value="QQP38464.1"/>
    <property type="molecule type" value="Genomic_DNA"/>
</dbReference>
<organism evidence="2 3">
    <name type="scientific">Caligus rogercresseyi</name>
    <name type="common">Sea louse</name>
    <dbReference type="NCBI Taxonomy" id="217165"/>
    <lineage>
        <taxon>Eukaryota</taxon>
        <taxon>Metazoa</taxon>
        <taxon>Ecdysozoa</taxon>
        <taxon>Arthropoda</taxon>
        <taxon>Crustacea</taxon>
        <taxon>Multicrustacea</taxon>
        <taxon>Hexanauplia</taxon>
        <taxon>Copepoda</taxon>
        <taxon>Siphonostomatoida</taxon>
        <taxon>Caligidae</taxon>
        <taxon>Caligus</taxon>
    </lineage>
</organism>
<feature type="region of interest" description="Disordered" evidence="1">
    <location>
        <begin position="1"/>
        <end position="30"/>
    </location>
</feature>
<feature type="compositionally biased region" description="Basic residues" evidence="1">
    <location>
        <begin position="205"/>
        <end position="215"/>
    </location>
</feature>
<evidence type="ECO:0000313" key="2">
    <source>
        <dbReference type="EMBL" id="QQP38464.1"/>
    </source>
</evidence>
<name>A0A7T8GVA3_CALRO</name>
<dbReference type="PANTHER" id="PTHR45943:SF1">
    <property type="entry name" value="E3 UBIQUITIN-PROTEIN LIGASE MYCBP2"/>
    <property type="match status" value="1"/>
</dbReference>
<feature type="region of interest" description="Disordered" evidence="1">
    <location>
        <begin position="317"/>
        <end position="344"/>
    </location>
</feature>
<protein>
    <submittedName>
        <fullName evidence="2">E3 ubiquitinprotein ligase MYCBP2like</fullName>
    </submittedName>
</protein>
<keyword evidence="3" id="KW-1185">Reference proteome</keyword>
<feature type="compositionally biased region" description="Polar residues" evidence="1">
    <location>
        <begin position="440"/>
        <end position="460"/>
    </location>
</feature>